<dbReference type="PANTHER" id="PTHR43642:SF1">
    <property type="entry name" value="HYBRID SIGNAL TRANSDUCTION HISTIDINE KINASE G"/>
    <property type="match status" value="1"/>
</dbReference>
<dbReference type="OrthoDB" id="573511at2"/>
<dbReference type="Pfam" id="PF00211">
    <property type="entry name" value="Guanylate_cyc"/>
    <property type="match status" value="1"/>
</dbReference>
<dbReference type="InterPro" id="IPR011990">
    <property type="entry name" value="TPR-like_helical_dom_sf"/>
</dbReference>
<dbReference type="NCBIfam" id="TIGR00229">
    <property type="entry name" value="sensory_box"/>
    <property type="match status" value="1"/>
</dbReference>
<accession>B4W251</accession>
<dbReference type="PANTHER" id="PTHR43642">
    <property type="entry name" value="HYBRID SIGNAL TRANSDUCTION HISTIDINE KINASE G"/>
    <property type="match status" value="1"/>
</dbReference>
<dbReference type="EMBL" id="DS989870">
    <property type="protein sequence ID" value="EDX71667.1"/>
    <property type="molecule type" value="Genomic_DNA"/>
</dbReference>
<dbReference type="InterPro" id="IPR000719">
    <property type="entry name" value="Prot_kinase_dom"/>
</dbReference>
<dbReference type="GO" id="GO:0035556">
    <property type="term" value="P:intracellular signal transduction"/>
    <property type="evidence" value="ECO:0007669"/>
    <property type="project" value="InterPro"/>
</dbReference>
<dbReference type="Gene3D" id="3.30.70.1230">
    <property type="entry name" value="Nucleotide cyclase"/>
    <property type="match status" value="1"/>
</dbReference>
<evidence type="ECO:0000259" key="4">
    <source>
        <dbReference type="PROSITE" id="PS50113"/>
    </source>
</evidence>
<dbReference type="Gene3D" id="1.10.510.10">
    <property type="entry name" value="Transferase(Phosphotransferase) domain 1"/>
    <property type="match status" value="1"/>
</dbReference>
<dbReference type="SUPFAM" id="SSF52540">
    <property type="entry name" value="P-loop containing nucleoside triphosphate hydrolases"/>
    <property type="match status" value="1"/>
</dbReference>
<dbReference type="InterPro" id="IPR013656">
    <property type="entry name" value="PAS_4"/>
</dbReference>
<dbReference type="PROSITE" id="PS50112">
    <property type="entry name" value="PAS"/>
    <property type="match status" value="1"/>
</dbReference>
<dbReference type="STRING" id="118168.MC7420_2333"/>
<dbReference type="InterPro" id="IPR029016">
    <property type="entry name" value="GAF-like_dom_sf"/>
</dbReference>
<dbReference type="SUPFAM" id="SSF48452">
    <property type="entry name" value="TPR-like"/>
    <property type="match status" value="1"/>
</dbReference>
<dbReference type="Pfam" id="PF00069">
    <property type="entry name" value="Pkinase"/>
    <property type="match status" value="1"/>
</dbReference>
<dbReference type="Pfam" id="PF13191">
    <property type="entry name" value="AAA_16"/>
    <property type="match status" value="1"/>
</dbReference>
<dbReference type="SMART" id="SM00065">
    <property type="entry name" value="GAF"/>
    <property type="match status" value="1"/>
</dbReference>
<gene>
    <name evidence="6" type="ORF">MC7420_2333</name>
</gene>
<feature type="domain" description="PAS" evidence="3">
    <location>
        <begin position="1517"/>
        <end position="1553"/>
    </location>
</feature>
<organism evidence="6 7">
    <name type="scientific">Coleofasciculus chthonoplastes PCC 7420</name>
    <dbReference type="NCBI Taxonomy" id="118168"/>
    <lineage>
        <taxon>Bacteria</taxon>
        <taxon>Bacillati</taxon>
        <taxon>Cyanobacteriota</taxon>
        <taxon>Cyanophyceae</taxon>
        <taxon>Coleofasciculales</taxon>
        <taxon>Coleofasciculaceae</taxon>
        <taxon>Coleofasciculus</taxon>
    </lineage>
</organism>
<dbReference type="CDD" id="cd07302">
    <property type="entry name" value="CHD"/>
    <property type="match status" value="1"/>
</dbReference>
<dbReference type="RefSeq" id="WP_006105377.1">
    <property type="nucleotide sequence ID" value="NZ_DS989870.1"/>
</dbReference>
<comment type="subcellular location">
    <subcellularLocation>
        <location evidence="1">Membrane</location>
        <topology evidence="1">Single-pass membrane protein</topology>
    </subcellularLocation>
</comment>
<feature type="domain" description="Guanylate cyclase" evidence="5">
    <location>
        <begin position="1691"/>
        <end position="1817"/>
    </location>
</feature>
<dbReference type="Gene3D" id="3.30.450.20">
    <property type="entry name" value="PAS domain"/>
    <property type="match status" value="1"/>
</dbReference>
<feature type="domain" description="PAC" evidence="4">
    <location>
        <begin position="1591"/>
        <end position="1648"/>
    </location>
</feature>
<evidence type="ECO:0000256" key="1">
    <source>
        <dbReference type="ARBA" id="ARBA00004167"/>
    </source>
</evidence>
<dbReference type="InterPro" id="IPR035965">
    <property type="entry name" value="PAS-like_dom_sf"/>
</dbReference>
<dbReference type="Pfam" id="PF08448">
    <property type="entry name" value="PAS_4"/>
    <property type="match status" value="1"/>
</dbReference>
<dbReference type="SUPFAM" id="SSF55785">
    <property type="entry name" value="PYP-like sensor domain (PAS domain)"/>
    <property type="match status" value="1"/>
</dbReference>
<dbReference type="SUPFAM" id="SSF56112">
    <property type="entry name" value="Protein kinase-like (PK-like)"/>
    <property type="match status" value="1"/>
</dbReference>
<evidence type="ECO:0000259" key="5">
    <source>
        <dbReference type="PROSITE" id="PS50125"/>
    </source>
</evidence>
<dbReference type="Proteomes" id="UP000003835">
    <property type="component" value="Unassembled WGS sequence"/>
</dbReference>
<dbReference type="InterPro" id="IPR027417">
    <property type="entry name" value="P-loop_NTPase"/>
</dbReference>
<name>B4W251_9CYAN</name>
<dbReference type="InterPro" id="IPR053159">
    <property type="entry name" value="Hybrid_Histidine_Kinase"/>
</dbReference>
<dbReference type="InterPro" id="IPR000700">
    <property type="entry name" value="PAS-assoc_C"/>
</dbReference>
<keyword evidence="7" id="KW-1185">Reference proteome</keyword>
<dbReference type="PROSITE" id="PS50113">
    <property type="entry name" value="PAC"/>
    <property type="match status" value="1"/>
</dbReference>
<dbReference type="GO" id="GO:0004672">
    <property type="term" value="F:protein kinase activity"/>
    <property type="evidence" value="ECO:0007669"/>
    <property type="project" value="InterPro"/>
</dbReference>
<dbReference type="InterPro" id="IPR003018">
    <property type="entry name" value="GAF"/>
</dbReference>
<dbReference type="GO" id="GO:0005524">
    <property type="term" value="F:ATP binding"/>
    <property type="evidence" value="ECO:0007669"/>
    <property type="project" value="InterPro"/>
</dbReference>
<evidence type="ECO:0000259" key="2">
    <source>
        <dbReference type="PROSITE" id="PS50011"/>
    </source>
</evidence>
<dbReference type="InterPro" id="IPR000014">
    <property type="entry name" value="PAS"/>
</dbReference>
<dbReference type="Gene3D" id="3.30.450.40">
    <property type="match status" value="1"/>
</dbReference>
<dbReference type="Pfam" id="PF01590">
    <property type="entry name" value="GAF"/>
    <property type="match status" value="1"/>
</dbReference>
<dbReference type="GO" id="GO:0009190">
    <property type="term" value="P:cyclic nucleotide biosynthetic process"/>
    <property type="evidence" value="ECO:0007669"/>
    <property type="project" value="InterPro"/>
</dbReference>
<dbReference type="eggNOG" id="COG3899">
    <property type="taxonomic scope" value="Bacteria"/>
</dbReference>
<dbReference type="eggNOG" id="COG2114">
    <property type="taxonomic scope" value="Bacteria"/>
</dbReference>
<dbReference type="CDD" id="cd14014">
    <property type="entry name" value="STKc_PknB_like"/>
    <property type="match status" value="1"/>
</dbReference>
<dbReference type="PROSITE" id="PS50011">
    <property type="entry name" value="PROTEIN_KINASE_DOM"/>
    <property type="match status" value="1"/>
</dbReference>
<dbReference type="SMART" id="SM00044">
    <property type="entry name" value="CYCc"/>
    <property type="match status" value="1"/>
</dbReference>
<protein>
    <submittedName>
        <fullName evidence="6">PAS fold family</fullName>
    </submittedName>
</protein>
<dbReference type="SUPFAM" id="SSF55073">
    <property type="entry name" value="Nucleotide cyclase"/>
    <property type="match status" value="1"/>
</dbReference>
<sequence>MFNIPGYQILCQIHESTQSIVYRGIRQADQQAVILKRLNTHYPTPEEIRQYKQEYQLTRRLNLAGVVKAYRLEQYQNNVVIIFEDFGGDSLQLLLNHHQLTLAEFLDISIKITDSLNQIHAANIIHKDINPSNIVYNPQTGQIKLIDFGIASVLSRENPTLQNPNVIEGTLAYISPEQTGRMNRYVDYRTDFYSLGVTFYELLTGNLPFEAQDAMELVHCHLAKYPTPPHLLDGSEQMQEGKGVGEIPQAVSDIVLKLLAKTADERYKSALGLQADLVICLMQLEANGFIEPFPVGENDVAEKFQFPQINYGRDAELAILFAAFNRVANGSKELMLVSGCAGIGKSVLVQELHQPIVQERGYFIVGKFDQFKQNRPFASLVQAFSDLIGQILTESEAIIADWRSQLLEAFGVNGQVIIDVIPKLELIIGQQPPVPELPATEAQNRFNRLFAQFIQVFAQAEHPLVIFLDDLQWADSASLDLLERLLTDVDSRYLLIIAAYRDNEINPLHPLNRLLDKSPNLGGAVNQIHLSPLELIHLNQLIADALDCSLEEVKSLAELVWDKTQGNPFFASQFLTSIYNQGLLKFDFDSGSWEWDIQDIAAQTVSDNVVEFIAQKLQTLSENTQKSLQLAAGIGNVFDLTTLAAIYDQSRLETAIDLWEAVQAGLIIPLGEDYKFIQSAVLTTSSYFNDNDPNDNSPSLTSPLNVTINPSYRFIHDRIQQAAYSLISEPDQPAIHLRIGQFMLKTTPPEKQDEKLFDIVNQLNVGIPLITDQSERDELAQLNLLAAQKAKAATAYESAVNYLNTGLNLLATDSWQIQYNLTVKLYYEAAEAAYLRGNFAEAKQLGTVILDQANALGDRVKVYELMMQSSIAQNQLIQAIDIGLETLEMLDVFLVESNGEDGQVELPALTDLDDFPKMTDPQKKAAMRILVTVASATYLAKPELLFQVILTMVNLCQTYGLLPESTYAYSVYGLLLCGILGKIEEGYYAGELALRLLDQLEAKALKCKVLHLFNVYIHHWKAHAKDTLIPLRSAIQSGLETGDLEYAGYCMTNDCTYSFFIGTPLDVVEKKHKHYIKSLSKINHTFSLYLTQLWRQLCLNLIGEVESVVQLRGDSFDEQETLPYLHQTNNHTLLFFAYLAKEILSYLFKEFNLAISATHQTEAFAGSAQGLIVYAIHLFYNSLILLAQYPTVEPSAQEQYLNQVIANQEKMQHWANYAPMNYQHKYDLVAAEKARILGDSLKAMDDYDHAIQGAREHGYIQEEALAYERAAEFYLSLNRVEIAQTYMTKAHYCYSRWGANAKVRDLEERHSQLIERRANFRSADRDTSGVNPFIQTSDGSDSSRLDLTSVLKASQALSGEILLDQLLAKFMQILIENAGATQGYLILSTQGKLLIEAEAAVNQETVKVLQSIPVESSTAVATSIINYVARTHETVVLHDAMNQGKFTQDVYVIQNQSKSILCSPLLNQGKLSGLIYLENHLTTGAFTSDRLELLKLLSSQATISIDNAKLYAEIRSNESRLSQLLEAVPVGVAVIDKRGKSNYLNQRAQELLGKGILPDLNYDKIAEIYQNYVAGTKQLYPNDKLPMVKALRGEYATADDIEIHQGDRIVPIEAWGTPIFDEQGNVIYAIVAFQDITERRHAEAEHERFTQKLSQLNLAFSRFVPRQFLQFLDKDSIVEVQVGDQVQKEMSVLFSDIRDFTQLSETITPDDNFKLINSYLQCMEPTIVDNQGFIDKYIGDGIMALFGGEVNDAVNAGIAMLHRLREYNQERRNQGDSPLRIGIGINTGSLMLGTVGGCNRMDTTVISDAVNLASRVEGLTKEYGVSLLISHHTFLGLQQPTDYAIRLIGQVQVKGKAELVTVYEVFDADSPEIKAGKLATLQLFTEALSFYHLQAVEQAAQGFEEVLRLSPRDRVAQLYLNRIRGCGGGFRD</sequence>
<dbReference type="Gene3D" id="3.40.50.300">
    <property type="entry name" value="P-loop containing nucleotide triphosphate hydrolases"/>
    <property type="match status" value="1"/>
</dbReference>
<reference evidence="6 7" key="1">
    <citation type="submission" date="2008-07" db="EMBL/GenBank/DDBJ databases">
        <authorList>
            <person name="Tandeau de Marsac N."/>
            <person name="Ferriera S."/>
            <person name="Johnson J."/>
            <person name="Kravitz S."/>
            <person name="Beeson K."/>
            <person name="Sutton G."/>
            <person name="Rogers Y.-H."/>
            <person name="Friedman R."/>
            <person name="Frazier M."/>
            <person name="Venter J.C."/>
        </authorList>
    </citation>
    <scope>NUCLEOTIDE SEQUENCE [LARGE SCALE GENOMIC DNA]</scope>
    <source>
        <strain evidence="6 7">PCC 7420</strain>
    </source>
</reference>
<dbReference type="SUPFAM" id="SSF55781">
    <property type="entry name" value="GAF domain-like"/>
    <property type="match status" value="1"/>
</dbReference>
<dbReference type="eggNOG" id="COG0515">
    <property type="taxonomic scope" value="Bacteria"/>
</dbReference>
<proteinExistence type="predicted"/>
<evidence type="ECO:0000259" key="3">
    <source>
        <dbReference type="PROSITE" id="PS50112"/>
    </source>
</evidence>
<dbReference type="GO" id="GO:0016020">
    <property type="term" value="C:membrane"/>
    <property type="evidence" value="ECO:0007669"/>
    <property type="project" value="UniProtKB-SubCell"/>
</dbReference>
<dbReference type="InterPro" id="IPR011009">
    <property type="entry name" value="Kinase-like_dom_sf"/>
</dbReference>
<dbReference type="HOGENOM" id="CLU_000445_34_1_3"/>
<dbReference type="InterPro" id="IPR029787">
    <property type="entry name" value="Nucleotide_cyclase"/>
</dbReference>
<dbReference type="InterPro" id="IPR001054">
    <property type="entry name" value="A/G_cyclase"/>
</dbReference>
<evidence type="ECO:0000313" key="6">
    <source>
        <dbReference type="EMBL" id="EDX71667.1"/>
    </source>
</evidence>
<dbReference type="GO" id="GO:0004016">
    <property type="term" value="F:adenylate cyclase activity"/>
    <property type="evidence" value="ECO:0007669"/>
    <property type="project" value="UniProtKB-ARBA"/>
</dbReference>
<dbReference type="InterPro" id="IPR041664">
    <property type="entry name" value="AAA_16"/>
</dbReference>
<dbReference type="PROSITE" id="PS50125">
    <property type="entry name" value="GUANYLATE_CYCLASE_2"/>
    <property type="match status" value="1"/>
</dbReference>
<evidence type="ECO:0000313" key="7">
    <source>
        <dbReference type="Proteomes" id="UP000003835"/>
    </source>
</evidence>
<dbReference type="Gene3D" id="3.30.200.20">
    <property type="entry name" value="Phosphorylase Kinase, domain 1"/>
    <property type="match status" value="1"/>
</dbReference>
<feature type="domain" description="Protein kinase" evidence="2">
    <location>
        <begin position="7"/>
        <end position="279"/>
    </location>
</feature>